<organism evidence="3 4">
    <name type="scientific">Cyanobium gracile UHCC 0139</name>
    <dbReference type="NCBI Taxonomy" id="3110308"/>
    <lineage>
        <taxon>Bacteria</taxon>
        <taxon>Bacillati</taxon>
        <taxon>Cyanobacteriota</taxon>
        <taxon>Cyanophyceae</taxon>
        <taxon>Synechococcales</taxon>
        <taxon>Prochlorococcaceae</taxon>
        <taxon>Cyanobium</taxon>
    </lineage>
</organism>
<dbReference type="EMBL" id="JAYGHX010000005">
    <property type="protein sequence ID" value="MEA5391528.1"/>
    <property type="molecule type" value="Genomic_DNA"/>
</dbReference>
<proteinExistence type="inferred from homology"/>
<feature type="region of interest" description="Disordered" evidence="2">
    <location>
        <begin position="1"/>
        <end position="22"/>
    </location>
</feature>
<dbReference type="InterPro" id="IPR002696">
    <property type="entry name" value="Membr_insert_effic_factor_YidD"/>
</dbReference>
<reference evidence="3 4" key="1">
    <citation type="submission" date="2023-12" db="EMBL/GenBank/DDBJ databases">
        <title>Baltic Sea Cyanobacteria.</title>
        <authorList>
            <person name="Delbaje E."/>
            <person name="Fewer D.P."/>
            <person name="Shishido T.K."/>
        </authorList>
    </citation>
    <scope>NUCLEOTIDE SEQUENCE [LARGE SCALE GENOMIC DNA]</scope>
    <source>
        <strain evidence="3 4">UHCC 0139</strain>
    </source>
</reference>
<comment type="caution">
    <text evidence="3">The sequence shown here is derived from an EMBL/GenBank/DDBJ whole genome shotgun (WGS) entry which is preliminary data.</text>
</comment>
<dbReference type="Proteomes" id="UP001304461">
    <property type="component" value="Unassembled WGS sequence"/>
</dbReference>
<comment type="similarity">
    <text evidence="1">Belongs to the UPF0161 family.</text>
</comment>
<dbReference type="NCBIfam" id="TIGR00278">
    <property type="entry name" value="membrane protein insertion efficiency factor YidD"/>
    <property type="match status" value="1"/>
</dbReference>
<keyword evidence="4" id="KW-1185">Reference proteome</keyword>
<keyword evidence="1" id="KW-1003">Cell membrane</keyword>
<accession>A0ABU5RUX8</accession>
<evidence type="ECO:0000313" key="4">
    <source>
        <dbReference type="Proteomes" id="UP001304461"/>
    </source>
</evidence>
<comment type="function">
    <text evidence="1">Could be involved in insertion of integral membrane proteins into the membrane.</text>
</comment>
<evidence type="ECO:0000256" key="2">
    <source>
        <dbReference type="SAM" id="MobiDB-lite"/>
    </source>
</evidence>
<dbReference type="RefSeq" id="WP_323305552.1">
    <property type="nucleotide sequence ID" value="NZ_JAYGHX010000005.1"/>
</dbReference>
<dbReference type="SMART" id="SM01234">
    <property type="entry name" value="Haemolytic"/>
    <property type="match status" value="1"/>
</dbReference>
<name>A0ABU5RUX8_9CYAN</name>
<comment type="subcellular location">
    <subcellularLocation>
        <location evidence="1">Cell membrane</location>
        <topology evidence="1">Peripheral membrane protein</topology>
        <orientation evidence="1">Cytoplasmic side</orientation>
    </subcellularLocation>
</comment>
<sequence length="110" mass="11551">MLGKPGCPRVLRQPPTLGGDGPGLLQGALPAAPASPLSAAVAAVLLALIGAYRRWISPLLGPRCRFIPTCSAYGLEAISRHGPWRGGWLTVKRVCRCHPFTPCGCDPVPD</sequence>
<dbReference type="Pfam" id="PF01809">
    <property type="entry name" value="YidD"/>
    <property type="match status" value="1"/>
</dbReference>
<keyword evidence="1" id="KW-0472">Membrane</keyword>
<protein>
    <recommendedName>
        <fullName evidence="1">Putative membrane protein insertion efficiency factor</fullName>
    </recommendedName>
</protein>
<dbReference type="PANTHER" id="PTHR33383">
    <property type="entry name" value="MEMBRANE PROTEIN INSERTION EFFICIENCY FACTOR-RELATED"/>
    <property type="match status" value="1"/>
</dbReference>
<dbReference type="PANTHER" id="PTHR33383:SF1">
    <property type="entry name" value="MEMBRANE PROTEIN INSERTION EFFICIENCY FACTOR-RELATED"/>
    <property type="match status" value="1"/>
</dbReference>
<evidence type="ECO:0000313" key="3">
    <source>
        <dbReference type="EMBL" id="MEA5391528.1"/>
    </source>
</evidence>
<evidence type="ECO:0000256" key="1">
    <source>
        <dbReference type="HAMAP-Rule" id="MF_00386"/>
    </source>
</evidence>
<dbReference type="HAMAP" id="MF_00386">
    <property type="entry name" value="UPF0161_YidD"/>
    <property type="match status" value="1"/>
</dbReference>
<gene>
    <name evidence="3" type="primary">yidD</name>
    <name evidence="3" type="ORF">VB738_09700</name>
</gene>